<evidence type="ECO:0000313" key="3">
    <source>
        <dbReference type="Proteomes" id="UP001157160"/>
    </source>
</evidence>
<name>A0AA37UIV8_9MICO</name>
<keyword evidence="3" id="KW-1185">Reference proteome</keyword>
<dbReference type="PANTHER" id="PTHR43377:SF1">
    <property type="entry name" value="BILIVERDIN REDUCTASE A"/>
    <property type="match status" value="1"/>
</dbReference>
<dbReference type="InterPro" id="IPR051450">
    <property type="entry name" value="Gfo/Idh/MocA_Oxidoreductases"/>
</dbReference>
<dbReference type="EMBL" id="BSUL01000001">
    <property type="protein sequence ID" value="GMA28526.1"/>
    <property type="molecule type" value="Genomic_DNA"/>
</dbReference>
<dbReference type="InterPro" id="IPR036291">
    <property type="entry name" value="NAD(P)-bd_dom_sf"/>
</dbReference>
<dbReference type="Gene3D" id="3.40.50.720">
    <property type="entry name" value="NAD(P)-binding Rossmann-like Domain"/>
    <property type="match status" value="1"/>
</dbReference>
<proteinExistence type="predicted"/>
<dbReference type="SUPFAM" id="SSF55347">
    <property type="entry name" value="Glyceraldehyde-3-phosphate dehydrogenase-like, C-terminal domain"/>
    <property type="match status" value="1"/>
</dbReference>
<sequence length="360" mass="38724">MSAPYRFAVVGTGWRTGFFHAVARALPERLQLAGVVARSDGSAERAAVEHDAPVHRSVAELLRGERPDFVIVSVPREAAPGVIAELVAADVPVLSETPPAADLEGLRALWREVGPSGLVQVAEQYPRYPGHAARKAIVDAGLIGRPTSVHVSSTHDYHAFALMRGLLGAGFAPVTVRADAFDAPLVDPLVRDAWTDDDTERPATTQLATLDFGGGRSGLYDFTSNQWHNQLRHRRILVRGSRGEIADDAVIRLAGPRTILESTIMRRQLGYDLDLDGYATEHLSLDGEVLWRNAFPGTRLSDEELALADLLLATGAWAQGGGDAPYPLAEASQDHAITLAMRRALEGGGRETVAEEAWAG</sequence>
<dbReference type="RefSeq" id="WP_284231853.1">
    <property type="nucleotide sequence ID" value="NZ_BSUL01000001.1"/>
</dbReference>
<dbReference type="AlphaFoldDB" id="A0AA37UIV8"/>
<evidence type="ECO:0000259" key="1">
    <source>
        <dbReference type="Pfam" id="PF01408"/>
    </source>
</evidence>
<protein>
    <recommendedName>
        <fullName evidence="1">Gfo/Idh/MocA-like oxidoreductase N-terminal domain-containing protein</fullName>
    </recommendedName>
</protein>
<evidence type="ECO:0000313" key="2">
    <source>
        <dbReference type="EMBL" id="GMA28526.1"/>
    </source>
</evidence>
<dbReference type="PANTHER" id="PTHR43377">
    <property type="entry name" value="BILIVERDIN REDUCTASE A"/>
    <property type="match status" value="1"/>
</dbReference>
<dbReference type="GO" id="GO:0000166">
    <property type="term" value="F:nucleotide binding"/>
    <property type="evidence" value="ECO:0007669"/>
    <property type="project" value="InterPro"/>
</dbReference>
<dbReference type="Gene3D" id="3.30.360.10">
    <property type="entry name" value="Dihydrodipicolinate Reductase, domain 2"/>
    <property type="match status" value="1"/>
</dbReference>
<reference evidence="2 3" key="1">
    <citation type="journal article" date="2014" name="Int. J. Syst. Evol. Microbiol.">
        <title>Complete genome sequence of Corynebacterium casei LMG S-19264T (=DSM 44701T), isolated from a smear-ripened cheese.</title>
        <authorList>
            <consortium name="US DOE Joint Genome Institute (JGI-PGF)"/>
            <person name="Walter F."/>
            <person name="Albersmeier A."/>
            <person name="Kalinowski J."/>
            <person name="Ruckert C."/>
        </authorList>
    </citation>
    <scope>NUCLEOTIDE SEQUENCE [LARGE SCALE GENOMIC DNA]</scope>
    <source>
        <strain evidence="2 3">NBRC 112289</strain>
    </source>
</reference>
<organism evidence="2 3">
    <name type="scientific">Arenivirga flava</name>
    <dbReference type="NCBI Taxonomy" id="1930060"/>
    <lineage>
        <taxon>Bacteria</taxon>
        <taxon>Bacillati</taxon>
        <taxon>Actinomycetota</taxon>
        <taxon>Actinomycetes</taxon>
        <taxon>Micrococcales</taxon>
        <taxon>Microbacteriaceae</taxon>
        <taxon>Arenivirga</taxon>
    </lineage>
</organism>
<dbReference type="SUPFAM" id="SSF51735">
    <property type="entry name" value="NAD(P)-binding Rossmann-fold domains"/>
    <property type="match status" value="1"/>
</dbReference>
<dbReference type="Pfam" id="PF01408">
    <property type="entry name" value="GFO_IDH_MocA"/>
    <property type="match status" value="1"/>
</dbReference>
<accession>A0AA37UIV8</accession>
<feature type="domain" description="Gfo/Idh/MocA-like oxidoreductase N-terminal" evidence="1">
    <location>
        <begin position="6"/>
        <end position="113"/>
    </location>
</feature>
<comment type="caution">
    <text evidence="2">The sequence shown here is derived from an EMBL/GenBank/DDBJ whole genome shotgun (WGS) entry which is preliminary data.</text>
</comment>
<dbReference type="Proteomes" id="UP001157160">
    <property type="component" value="Unassembled WGS sequence"/>
</dbReference>
<dbReference type="InterPro" id="IPR000683">
    <property type="entry name" value="Gfo/Idh/MocA-like_OxRdtase_N"/>
</dbReference>
<gene>
    <name evidence="2" type="ORF">GCM10025874_17790</name>
</gene>